<sequence length="386" mass="43290">MRLQILVIMEFIFWEVLYYFSSNYSTASRCCFCFLVVFHFCAAQALVKLLENAATTIPAVFTFGDSTFDTGNNNKLTTMAKCNFPPYGRDFMGGKATGRCGNGKIPSDLIVEQLGIKQLLPAYLDPDLQTEDLLYGVNFASSAAGYDPLTSKIMSAISLSDQLEMFKKYIKEAKKLFGEKRLRTINNITANSLFVVAAGSDDIANTYFLIRARMFQYNISAYTDFLVHSVSVWLQELYGLGARRIGVLSTPPIGCLPSQRTLGGGAQRNCVGAYNQAAQSFNSKLSKLSKNLNKKLPNGRIVYLDVYKPLNDMIKNPKKYGFEVVNKGCCGTGTIEAGIFMCNRWNIFTCTNVSKYVFWDSFHPTEKAYKVIVNRLLKFFINQIFL</sequence>
<organism evidence="2 3">
    <name type="scientific">Dipteronia dyeriana</name>
    <dbReference type="NCBI Taxonomy" id="168575"/>
    <lineage>
        <taxon>Eukaryota</taxon>
        <taxon>Viridiplantae</taxon>
        <taxon>Streptophyta</taxon>
        <taxon>Embryophyta</taxon>
        <taxon>Tracheophyta</taxon>
        <taxon>Spermatophyta</taxon>
        <taxon>Magnoliopsida</taxon>
        <taxon>eudicotyledons</taxon>
        <taxon>Gunneridae</taxon>
        <taxon>Pentapetalae</taxon>
        <taxon>rosids</taxon>
        <taxon>malvids</taxon>
        <taxon>Sapindales</taxon>
        <taxon>Sapindaceae</taxon>
        <taxon>Hippocastanoideae</taxon>
        <taxon>Acereae</taxon>
        <taxon>Dipteronia</taxon>
    </lineage>
</organism>
<accession>A0AAD9XJU7</accession>
<evidence type="ECO:0008006" key="4">
    <source>
        <dbReference type="Google" id="ProtNLM"/>
    </source>
</evidence>
<dbReference type="Gene3D" id="3.40.50.1110">
    <property type="entry name" value="SGNH hydrolase"/>
    <property type="match status" value="1"/>
</dbReference>
<dbReference type="PANTHER" id="PTHR45642:SF95">
    <property type="entry name" value="GDSL-LIKE LIPASE_ACYLHYDROLASE FAMILY PROTEIN, EXPRESSED"/>
    <property type="match status" value="1"/>
</dbReference>
<comment type="caution">
    <text evidence="2">The sequence shown here is derived from an EMBL/GenBank/DDBJ whole genome shotgun (WGS) entry which is preliminary data.</text>
</comment>
<dbReference type="EMBL" id="JANJYI010000002">
    <property type="protein sequence ID" value="KAK2660769.1"/>
    <property type="molecule type" value="Genomic_DNA"/>
</dbReference>
<name>A0AAD9XJU7_9ROSI</name>
<dbReference type="AlphaFoldDB" id="A0AAD9XJU7"/>
<dbReference type="Pfam" id="PF00657">
    <property type="entry name" value="Lipase_GDSL"/>
    <property type="match status" value="1"/>
</dbReference>
<dbReference type="InterPro" id="IPR035669">
    <property type="entry name" value="SGNH_plant_lipase-like"/>
</dbReference>
<dbReference type="FunFam" id="3.40.50.1110:FF:000003">
    <property type="entry name" value="GDSL esterase/lipase APG"/>
    <property type="match status" value="1"/>
</dbReference>
<dbReference type="SUPFAM" id="SSF52266">
    <property type="entry name" value="SGNH hydrolase"/>
    <property type="match status" value="1"/>
</dbReference>
<dbReference type="InterPro" id="IPR050592">
    <property type="entry name" value="GDSL_lipolytic_enzyme"/>
</dbReference>
<dbReference type="CDD" id="cd01837">
    <property type="entry name" value="SGNH_plant_lipase_like"/>
    <property type="match status" value="1"/>
</dbReference>
<dbReference type="InterPro" id="IPR001087">
    <property type="entry name" value="GDSL"/>
</dbReference>
<reference evidence="2" key="1">
    <citation type="journal article" date="2023" name="Plant J.">
        <title>Genome sequences and population genomics provide insights into the demographic history, inbreeding, and mutation load of two 'living fossil' tree species of Dipteronia.</title>
        <authorList>
            <person name="Feng Y."/>
            <person name="Comes H.P."/>
            <person name="Chen J."/>
            <person name="Zhu S."/>
            <person name="Lu R."/>
            <person name="Zhang X."/>
            <person name="Li P."/>
            <person name="Qiu J."/>
            <person name="Olsen K.M."/>
            <person name="Qiu Y."/>
        </authorList>
    </citation>
    <scope>NUCLEOTIDE SEQUENCE</scope>
    <source>
        <strain evidence="2">KIB01</strain>
    </source>
</reference>
<evidence type="ECO:0000313" key="2">
    <source>
        <dbReference type="EMBL" id="KAK2660769.1"/>
    </source>
</evidence>
<keyword evidence="3" id="KW-1185">Reference proteome</keyword>
<evidence type="ECO:0000256" key="1">
    <source>
        <dbReference type="ARBA" id="ARBA00008668"/>
    </source>
</evidence>
<evidence type="ECO:0000313" key="3">
    <source>
        <dbReference type="Proteomes" id="UP001280121"/>
    </source>
</evidence>
<dbReference type="GO" id="GO:0005576">
    <property type="term" value="C:extracellular region"/>
    <property type="evidence" value="ECO:0007669"/>
    <property type="project" value="TreeGrafter"/>
</dbReference>
<proteinExistence type="inferred from homology"/>
<protein>
    <recommendedName>
        <fullName evidence="4">GDSL esterase/lipase EXL3</fullName>
    </recommendedName>
</protein>
<dbReference type="InterPro" id="IPR036514">
    <property type="entry name" value="SGNH_hydro_sf"/>
</dbReference>
<dbReference type="GO" id="GO:0016788">
    <property type="term" value="F:hydrolase activity, acting on ester bonds"/>
    <property type="evidence" value="ECO:0007669"/>
    <property type="project" value="InterPro"/>
</dbReference>
<comment type="similarity">
    <text evidence="1">Belongs to the 'GDSL' lipolytic enzyme family.</text>
</comment>
<dbReference type="PANTHER" id="PTHR45642">
    <property type="entry name" value="GDSL ESTERASE/LIPASE EXL3"/>
    <property type="match status" value="1"/>
</dbReference>
<gene>
    <name evidence="2" type="ORF">Ddye_007302</name>
</gene>
<dbReference type="Proteomes" id="UP001280121">
    <property type="component" value="Unassembled WGS sequence"/>
</dbReference>